<name>A0A177CTE0_9PLEO</name>
<dbReference type="EMBL" id="KV441549">
    <property type="protein sequence ID" value="OAG10047.1"/>
    <property type="molecule type" value="Genomic_DNA"/>
</dbReference>
<dbReference type="RefSeq" id="XP_018040412.1">
    <property type="nucleotide sequence ID" value="XM_018186374.1"/>
</dbReference>
<feature type="region of interest" description="Disordered" evidence="1">
    <location>
        <begin position="339"/>
        <end position="391"/>
    </location>
</feature>
<feature type="region of interest" description="Disordered" evidence="1">
    <location>
        <begin position="411"/>
        <end position="440"/>
    </location>
</feature>
<sequence length="440" mass="50486">MVEEQNIYAQHDNKGMTCDPRCRPKVHYKTVDEQSHLCSTTVGKSSSSYTPSNYDLQMPILKHTANIQHVPTRALAFQASPKQARPTSTEQHWISPDHYFRPIPHVPEGVDPSPFPNLLLQNLAGEQISRPDTRTPSASNLHLGFDDRKYNHGFEIGSRTHRGLLAYGQVRSSAPHESPPGQPQSRWSQARNYRVKVYEPPYLDPHTDDSIAHVETNAELWVEQLMLSMTNIKDVKDPANSHHCRLFSSESIDPLLIEACSREIFTALMDRCKNGFRGPPAFNKALNANHRLEPDRTATCEERIRNVVQVLSWNKRACKDVLYEDWKIKLLVNHPLSYDKEKDSQKGSNDQRRKRQLAAQEKMEKTEEELRAYREAHREGTGDSTSSAQYNDGYFAWDKTGPQWLLHEADRSLRPEEFSSTTCKRPYEETGGDDIKRQRV</sequence>
<evidence type="ECO:0000313" key="2">
    <source>
        <dbReference type="EMBL" id="OAG10047.1"/>
    </source>
</evidence>
<dbReference type="InParanoid" id="A0A177CTE0"/>
<feature type="compositionally biased region" description="Basic and acidic residues" evidence="1">
    <location>
        <begin position="361"/>
        <end position="381"/>
    </location>
</feature>
<evidence type="ECO:0000313" key="3">
    <source>
        <dbReference type="Proteomes" id="UP000077069"/>
    </source>
</evidence>
<organism evidence="2 3">
    <name type="scientific">Paraphaeosphaeria sporulosa</name>
    <dbReference type="NCBI Taxonomy" id="1460663"/>
    <lineage>
        <taxon>Eukaryota</taxon>
        <taxon>Fungi</taxon>
        <taxon>Dikarya</taxon>
        <taxon>Ascomycota</taxon>
        <taxon>Pezizomycotina</taxon>
        <taxon>Dothideomycetes</taxon>
        <taxon>Pleosporomycetidae</taxon>
        <taxon>Pleosporales</taxon>
        <taxon>Massarineae</taxon>
        <taxon>Didymosphaeriaceae</taxon>
        <taxon>Paraphaeosphaeria</taxon>
    </lineage>
</organism>
<dbReference type="GeneID" id="28769860"/>
<reference evidence="2 3" key="1">
    <citation type="submission" date="2016-05" db="EMBL/GenBank/DDBJ databases">
        <title>Comparative analysis of secretome profiles of manganese(II)-oxidizing ascomycete fungi.</title>
        <authorList>
            <consortium name="DOE Joint Genome Institute"/>
            <person name="Zeiner C.A."/>
            <person name="Purvine S.O."/>
            <person name="Zink E.M."/>
            <person name="Wu S."/>
            <person name="Pasa-Tolic L."/>
            <person name="Chaput D.L."/>
            <person name="Haridas S."/>
            <person name="Grigoriev I.V."/>
            <person name="Santelli C.M."/>
            <person name="Hansel C.M."/>
        </authorList>
    </citation>
    <scope>NUCLEOTIDE SEQUENCE [LARGE SCALE GENOMIC DNA]</scope>
    <source>
        <strain evidence="2 3">AP3s5-JAC2a</strain>
    </source>
</reference>
<gene>
    <name evidence="2" type="ORF">CC84DRAFT_460696</name>
</gene>
<dbReference type="OrthoDB" id="3801063at2759"/>
<feature type="compositionally biased region" description="Basic and acidic residues" evidence="1">
    <location>
        <begin position="339"/>
        <end position="351"/>
    </location>
</feature>
<evidence type="ECO:0000256" key="1">
    <source>
        <dbReference type="SAM" id="MobiDB-lite"/>
    </source>
</evidence>
<feature type="compositionally biased region" description="Basic and acidic residues" evidence="1">
    <location>
        <begin position="425"/>
        <end position="440"/>
    </location>
</feature>
<accession>A0A177CTE0</accession>
<dbReference type="AlphaFoldDB" id="A0A177CTE0"/>
<proteinExistence type="predicted"/>
<protein>
    <submittedName>
        <fullName evidence="2">Uncharacterized protein</fullName>
    </submittedName>
</protein>
<keyword evidence="3" id="KW-1185">Reference proteome</keyword>
<dbReference type="Proteomes" id="UP000077069">
    <property type="component" value="Unassembled WGS sequence"/>
</dbReference>